<proteinExistence type="predicted"/>
<feature type="compositionally biased region" description="Polar residues" evidence="1">
    <location>
        <begin position="370"/>
        <end position="380"/>
    </location>
</feature>
<keyword evidence="4" id="KW-1185">Reference proteome</keyword>
<feature type="region of interest" description="Disordered" evidence="1">
    <location>
        <begin position="354"/>
        <end position="384"/>
    </location>
</feature>
<feature type="compositionally biased region" description="Low complexity" evidence="1">
    <location>
        <begin position="316"/>
        <end position="342"/>
    </location>
</feature>
<organism evidence="3 4">
    <name type="scientific">Pyrrhoderma noxium</name>
    <dbReference type="NCBI Taxonomy" id="2282107"/>
    <lineage>
        <taxon>Eukaryota</taxon>
        <taxon>Fungi</taxon>
        <taxon>Dikarya</taxon>
        <taxon>Basidiomycota</taxon>
        <taxon>Agaricomycotina</taxon>
        <taxon>Agaricomycetes</taxon>
        <taxon>Hymenochaetales</taxon>
        <taxon>Hymenochaetaceae</taxon>
        <taxon>Pyrrhoderma</taxon>
    </lineage>
</organism>
<sequence length="714" mass="81645">MVQRDTSTSTSFGVTSTYFDILDSSPEVESGSNGKDSQDNVIYLENALESQPCSSEDERLCNTSFSFYFKNSDSKSDAYDNVQCVLCRLMTSMYEDPCRRFALGATIEDTSMRLWFCNRAMIIASEQFDINHDSKTLIRLILCLVFSDKTEMGWDSTMNSEYEDNERKFDIEICGEHYKTSKSNIVFRYDDIKMCSPATRIYKAFRADDVEEKEQLIIKDYWPADFLDTEDTRLKEMLDDITDSLERELVERSVLTPISCERVKVGDREDHTKGTILRGESPNMSYKIILPKEEGEKGTFVLRGPGSFVDLIAVPSSDDNTDSPSSIDSAEASSSDDSADTSLLTVREFLQSDENRNRKRYVNSPRTRHPSPSSNSQSRMGSPGLECRKSLFKVGGRGRQDRRIGTPEFMAPEILMGNYLYVRFQKTLPEKTCMSADKLMLSTKEPGFWANYLHDLESVWWIIIWTYTHFLKASDVESKSLSYELEKNEKKTLNDMLFPGLSGERWKFLATGSFYEYLDGIPKSFPRLKRIAKFMKSRLLSAYYARENSMDICEPILVSDGCTLHRDILEGLRMCPFEDINVVPIWQARSKCASIAPDSKLSMKEETGDTRGIEGDIKAKDESAVDVREDFGKKRKRKREELPQDVGDEVSRLAKKNRAALSDTDTNRRVTRSMTKAKLNARSSGDGLDTTQTEPVRDRREGSRRKRMANNRRK</sequence>
<evidence type="ECO:0000313" key="3">
    <source>
        <dbReference type="EMBL" id="PAV16873.1"/>
    </source>
</evidence>
<evidence type="ECO:0000313" key="4">
    <source>
        <dbReference type="Proteomes" id="UP000217199"/>
    </source>
</evidence>
<comment type="caution">
    <text evidence="3">The sequence shown here is derived from an EMBL/GenBank/DDBJ whole genome shotgun (WGS) entry which is preliminary data.</text>
</comment>
<dbReference type="OrthoDB" id="5584477at2759"/>
<name>A0A286UBB8_9AGAM</name>
<dbReference type="InParanoid" id="A0A286UBB8"/>
<protein>
    <recommendedName>
        <fullName evidence="2">Fungal-type protein kinase domain-containing protein</fullName>
    </recommendedName>
</protein>
<feature type="compositionally biased region" description="Basic residues" evidence="1">
    <location>
        <begin position="702"/>
        <end position="714"/>
    </location>
</feature>
<feature type="region of interest" description="Disordered" evidence="1">
    <location>
        <begin position="624"/>
        <end position="714"/>
    </location>
</feature>
<dbReference type="InterPro" id="IPR040976">
    <property type="entry name" value="Pkinase_fungal"/>
</dbReference>
<dbReference type="PANTHER" id="PTHR38248:SF2">
    <property type="entry name" value="FUNK1 11"/>
    <property type="match status" value="1"/>
</dbReference>
<dbReference type="Proteomes" id="UP000217199">
    <property type="component" value="Unassembled WGS sequence"/>
</dbReference>
<feature type="region of interest" description="Disordered" evidence="1">
    <location>
        <begin position="313"/>
        <end position="342"/>
    </location>
</feature>
<accession>A0A286UBB8</accession>
<dbReference type="EMBL" id="NBII01000007">
    <property type="protein sequence ID" value="PAV16873.1"/>
    <property type="molecule type" value="Genomic_DNA"/>
</dbReference>
<feature type="domain" description="Fungal-type protein kinase" evidence="2">
    <location>
        <begin position="42"/>
        <end position="276"/>
    </location>
</feature>
<evidence type="ECO:0000259" key="2">
    <source>
        <dbReference type="Pfam" id="PF17667"/>
    </source>
</evidence>
<evidence type="ECO:0000256" key="1">
    <source>
        <dbReference type="SAM" id="MobiDB-lite"/>
    </source>
</evidence>
<reference evidence="3 4" key="1">
    <citation type="journal article" date="2017" name="Mol. Ecol.">
        <title>Comparative and population genomic landscape of Phellinus noxius: A hypervariable fungus causing root rot in trees.</title>
        <authorList>
            <person name="Chung C.L."/>
            <person name="Lee T.J."/>
            <person name="Akiba M."/>
            <person name="Lee H.H."/>
            <person name="Kuo T.H."/>
            <person name="Liu D."/>
            <person name="Ke H.M."/>
            <person name="Yokoi T."/>
            <person name="Roa M.B."/>
            <person name="Lu M.J."/>
            <person name="Chang Y.Y."/>
            <person name="Ann P.J."/>
            <person name="Tsai J.N."/>
            <person name="Chen C.Y."/>
            <person name="Tzean S.S."/>
            <person name="Ota Y."/>
            <person name="Hattori T."/>
            <person name="Sahashi N."/>
            <person name="Liou R.F."/>
            <person name="Kikuchi T."/>
            <person name="Tsai I.J."/>
        </authorList>
    </citation>
    <scope>NUCLEOTIDE SEQUENCE [LARGE SCALE GENOMIC DNA]</scope>
    <source>
        <strain evidence="3 4">FFPRI411160</strain>
    </source>
</reference>
<dbReference type="PANTHER" id="PTHR38248">
    <property type="entry name" value="FUNK1 6"/>
    <property type="match status" value="1"/>
</dbReference>
<gene>
    <name evidence="3" type="ORF">PNOK_0693700</name>
</gene>
<dbReference type="Pfam" id="PF17667">
    <property type="entry name" value="Pkinase_fungal"/>
    <property type="match status" value="1"/>
</dbReference>
<feature type="compositionally biased region" description="Basic residues" evidence="1">
    <location>
        <begin position="357"/>
        <end position="369"/>
    </location>
</feature>
<dbReference type="AlphaFoldDB" id="A0A286UBB8"/>